<reference evidence="1 2" key="1">
    <citation type="submission" date="2015-08" db="EMBL/GenBank/DDBJ databases">
        <authorList>
            <person name="Babu N.S."/>
            <person name="Beckwith C.J."/>
            <person name="Beseler K.G."/>
            <person name="Brison A."/>
            <person name="Carone J.V."/>
            <person name="Caskin T.P."/>
            <person name="Diamond M."/>
            <person name="Durham M.E."/>
            <person name="Foxe J.M."/>
            <person name="Go M."/>
            <person name="Henderson B.A."/>
            <person name="Jones I.B."/>
            <person name="McGettigan J.A."/>
            <person name="Micheletti S.J."/>
            <person name="Nasrallah M.E."/>
            <person name="Ortiz D."/>
            <person name="Piller C.R."/>
            <person name="Privatt S.R."/>
            <person name="Schneider S.L."/>
            <person name="Sharp S."/>
            <person name="Smith T.C."/>
            <person name="Stanton J.D."/>
            <person name="Ullery H.E."/>
            <person name="Wilson R.J."/>
            <person name="Serrano M.G."/>
            <person name="Buck G."/>
            <person name="Lee V."/>
            <person name="Wang Y."/>
            <person name="Carvalho R."/>
            <person name="Voegtly L."/>
            <person name="Shi R."/>
            <person name="Duckworth R."/>
            <person name="Johnson A."/>
            <person name="Loviza R."/>
            <person name="Walstead R."/>
            <person name="Shah Z."/>
            <person name="Kiflezghi M."/>
            <person name="Wade K."/>
            <person name="Ball S.L."/>
            <person name="Bradley K.W."/>
            <person name="Asai D.J."/>
            <person name="Bowman C.A."/>
            <person name="Russell D.A."/>
            <person name="Pope W.H."/>
            <person name="Jacobs-Sera D."/>
            <person name="Hendrix R.W."/>
            <person name="Hatfull G.F."/>
        </authorList>
    </citation>
    <scope>NUCLEOTIDE SEQUENCE [LARGE SCALE GENOMIC DNA]</scope>
    <source>
        <strain evidence="1 2">DSM 27648</strain>
    </source>
</reference>
<gene>
    <name evidence="1" type="ORF">AKJ09_06703</name>
</gene>
<dbReference type="AlphaFoldDB" id="A0A0K1Q3S3"/>
<organism evidence="1 2">
    <name type="scientific">Labilithrix luteola</name>
    <dbReference type="NCBI Taxonomy" id="1391654"/>
    <lineage>
        <taxon>Bacteria</taxon>
        <taxon>Pseudomonadati</taxon>
        <taxon>Myxococcota</taxon>
        <taxon>Polyangia</taxon>
        <taxon>Polyangiales</taxon>
        <taxon>Labilitrichaceae</taxon>
        <taxon>Labilithrix</taxon>
    </lineage>
</organism>
<evidence type="ECO:0000313" key="1">
    <source>
        <dbReference type="EMBL" id="AKV00040.1"/>
    </source>
</evidence>
<keyword evidence="2" id="KW-1185">Reference proteome</keyword>
<dbReference type="KEGG" id="llu:AKJ09_06703"/>
<proteinExistence type="predicted"/>
<accession>A0A0K1Q3S3</accession>
<dbReference type="Proteomes" id="UP000064967">
    <property type="component" value="Chromosome"/>
</dbReference>
<dbReference type="EMBL" id="CP012333">
    <property type="protein sequence ID" value="AKV00040.1"/>
    <property type="molecule type" value="Genomic_DNA"/>
</dbReference>
<dbReference type="RefSeq" id="WP_275936654.1">
    <property type="nucleotide sequence ID" value="NZ_CP012333.1"/>
</dbReference>
<name>A0A0K1Q3S3_9BACT</name>
<sequence>MGERFFPNATVAADKFRVLWLLTPAISRHRKANTDQRSSPAGRL</sequence>
<protein>
    <submittedName>
        <fullName evidence="1">Uncharacterized protein</fullName>
    </submittedName>
</protein>
<evidence type="ECO:0000313" key="2">
    <source>
        <dbReference type="Proteomes" id="UP000064967"/>
    </source>
</evidence>